<name>A0A7G9TAJ8_PSEMX</name>
<dbReference type="SUPFAM" id="SSF56935">
    <property type="entry name" value="Porins"/>
    <property type="match status" value="1"/>
</dbReference>
<organism evidence="2 3">
    <name type="scientific">Pseudoxanthomonas mexicana</name>
    <dbReference type="NCBI Taxonomy" id="128785"/>
    <lineage>
        <taxon>Bacteria</taxon>
        <taxon>Pseudomonadati</taxon>
        <taxon>Pseudomonadota</taxon>
        <taxon>Gammaproteobacteria</taxon>
        <taxon>Lysobacterales</taxon>
        <taxon>Lysobacteraceae</taxon>
        <taxon>Pseudoxanthomonas</taxon>
    </lineage>
</organism>
<dbReference type="RefSeq" id="WP_187572788.1">
    <property type="nucleotide sequence ID" value="NZ_CP060731.1"/>
</dbReference>
<protein>
    <recommendedName>
        <fullName evidence="4">Porin</fullName>
    </recommendedName>
</protein>
<evidence type="ECO:0000313" key="3">
    <source>
        <dbReference type="Proteomes" id="UP000515838"/>
    </source>
</evidence>
<dbReference type="Proteomes" id="UP000515838">
    <property type="component" value="Chromosome"/>
</dbReference>
<proteinExistence type="predicted"/>
<sequence>MKTRHRLIATAIVLGCTQNAVAQEREQMFKLSGFGTLGVAHSTEDQADVTPDFQSEEGVGASNSTSARLDSRVALQVDATFTDDFTGVLQAVSEYAVTASYRPEISLAHVKYRFSPSFSARLGRITAPLYMLSEYQRVGYAVPWVRPPHEVYNYLLPMDGIEGQYTLIAGDTVVGVQAFYGRIDSEKAEVTAMRGIGVQVDRGASTFRASHIRGRVSYVTPSINQLFDTYGSLPIPQLVAAADRLDPRGTDGSFSGMGYSYDPGAWFVRAEAIQADYTPSLSGKTTSGYVSGGIRKGAWTPWVTFAHVETSGLEPPGALDPIGLLNMAVLSNNNSRHSYTVGVRWDVHDNVALKLQGSRIENHAGSFGGLGNVQPGFEPGRGYNLISASVDFVF</sequence>
<dbReference type="AlphaFoldDB" id="A0A7G9TAJ8"/>
<evidence type="ECO:0008006" key="4">
    <source>
        <dbReference type="Google" id="ProtNLM"/>
    </source>
</evidence>
<reference evidence="2 3" key="1">
    <citation type="submission" date="2020-08" db="EMBL/GenBank/DDBJ databases">
        <title>Streptomycin Non-resistant strain, P. mexicana.</title>
        <authorList>
            <person name="Ganesh-Kumar S."/>
            <person name="Zhe T."/>
            <person name="Yu Z."/>
            <person name="Min Y."/>
        </authorList>
    </citation>
    <scope>NUCLEOTIDE SEQUENCE [LARGE SCALE GENOMIC DNA]</scope>
    <source>
        <strain evidence="2 3">GTZY2</strain>
    </source>
</reference>
<dbReference type="EMBL" id="CP060731">
    <property type="protein sequence ID" value="QNN77123.1"/>
    <property type="molecule type" value="Genomic_DNA"/>
</dbReference>
<gene>
    <name evidence="2" type="ORF">IAE60_14475</name>
</gene>
<feature type="chain" id="PRO_5028826986" description="Porin" evidence="1">
    <location>
        <begin position="23"/>
        <end position="394"/>
    </location>
</feature>
<accession>A0A7G9TAJ8</accession>
<evidence type="ECO:0000313" key="2">
    <source>
        <dbReference type="EMBL" id="QNN77123.1"/>
    </source>
</evidence>
<evidence type="ECO:0000256" key="1">
    <source>
        <dbReference type="SAM" id="SignalP"/>
    </source>
</evidence>
<keyword evidence="1" id="KW-0732">Signal</keyword>
<dbReference type="GeneID" id="81472188"/>
<feature type="signal peptide" evidence="1">
    <location>
        <begin position="1"/>
        <end position="22"/>
    </location>
</feature>